<dbReference type="AlphaFoldDB" id="A0A1B6HFU0"/>
<gene>
    <name evidence="2" type="ORF">g.57624</name>
</gene>
<name>A0A1B6HFU0_9HEMI</name>
<proteinExistence type="predicted"/>
<feature type="non-terminal residue" evidence="2">
    <location>
        <position position="1"/>
    </location>
</feature>
<dbReference type="EMBL" id="GECU01034146">
    <property type="protein sequence ID" value="JAS73560.1"/>
    <property type="molecule type" value="Transcribed_RNA"/>
</dbReference>
<feature type="domain" description="PiggyBac transposable element-derived protein" evidence="1">
    <location>
        <begin position="1"/>
        <end position="141"/>
    </location>
</feature>
<accession>A0A1B6HFU0</accession>
<reference evidence="2" key="1">
    <citation type="submission" date="2015-11" db="EMBL/GenBank/DDBJ databases">
        <title>De novo transcriptome assembly of four potential Pierce s Disease insect vectors from Arizona vineyards.</title>
        <authorList>
            <person name="Tassone E.E."/>
        </authorList>
    </citation>
    <scope>NUCLEOTIDE SEQUENCE</scope>
</reference>
<dbReference type="Pfam" id="PF13843">
    <property type="entry name" value="DDE_Tnp_1_7"/>
    <property type="match status" value="1"/>
</dbReference>
<organism evidence="2">
    <name type="scientific">Homalodisca liturata</name>
    <dbReference type="NCBI Taxonomy" id="320908"/>
    <lineage>
        <taxon>Eukaryota</taxon>
        <taxon>Metazoa</taxon>
        <taxon>Ecdysozoa</taxon>
        <taxon>Arthropoda</taxon>
        <taxon>Hexapoda</taxon>
        <taxon>Insecta</taxon>
        <taxon>Pterygota</taxon>
        <taxon>Neoptera</taxon>
        <taxon>Paraneoptera</taxon>
        <taxon>Hemiptera</taxon>
        <taxon>Auchenorrhyncha</taxon>
        <taxon>Membracoidea</taxon>
        <taxon>Cicadellidae</taxon>
        <taxon>Cicadellinae</taxon>
        <taxon>Proconiini</taxon>
        <taxon>Homalodisca</taxon>
    </lineage>
</organism>
<protein>
    <recommendedName>
        <fullName evidence="1">PiggyBac transposable element-derived protein domain-containing protein</fullName>
    </recommendedName>
</protein>
<feature type="non-terminal residue" evidence="2">
    <location>
        <position position="142"/>
    </location>
</feature>
<dbReference type="InterPro" id="IPR029526">
    <property type="entry name" value="PGBD"/>
</dbReference>
<evidence type="ECO:0000313" key="2">
    <source>
        <dbReference type="EMBL" id="JAS73560.1"/>
    </source>
</evidence>
<dbReference type="PANTHER" id="PTHR46599:SF3">
    <property type="entry name" value="PIGGYBAC TRANSPOSABLE ELEMENT-DERIVED PROTEIN 4"/>
    <property type="match status" value="1"/>
</dbReference>
<dbReference type="PANTHER" id="PTHR46599">
    <property type="entry name" value="PIGGYBAC TRANSPOSABLE ELEMENT-DERIVED PROTEIN 4"/>
    <property type="match status" value="1"/>
</dbReference>
<evidence type="ECO:0000259" key="1">
    <source>
        <dbReference type="Pfam" id="PF13843"/>
    </source>
</evidence>
<sequence>GHAVFVDNFYNSVPLAKKLLAEQTYVTRTLCVDNPKEVVKMKHKKGETTAKYHEGVMVGKWRDSRDVLYISNQYENEITTIITKRGEEKQKPLPIIRYNENMSGIDRQDQLLSFYPCERNTIRWYKKLLIHILQMSQLNAYL</sequence>